<dbReference type="EMBL" id="WBJY01000001">
    <property type="protein sequence ID" value="KAB1649423.1"/>
    <property type="molecule type" value="Genomic_DNA"/>
</dbReference>
<protein>
    <submittedName>
        <fullName evidence="2">Uncharacterized protein</fullName>
    </submittedName>
</protein>
<dbReference type="Proteomes" id="UP000431744">
    <property type="component" value="Unassembled WGS sequence"/>
</dbReference>
<proteinExistence type="predicted"/>
<accession>A0A6H9WJQ2</accession>
<evidence type="ECO:0000256" key="1">
    <source>
        <dbReference type="SAM" id="SignalP"/>
    </source>
</evidence>
<feature type="chain" id="PRO_5039488806" evidence="1">
    <location>
        <begin position="32"/>
        <end position="131"/>
    </location>
</feature>
<dbReference type="RefSeq" id="WP_158028013.1">
    <property type="nucleotide sequence ID" value="NZ_BMHG01000001.1"/>
</dbReference>
<dbReference type="AlphaFoldDB" id="A0A6H9WJQ2"/>
<organism evidence="2 3">
    <name type="scientific">Pseudoclavibacter endophyticus</name>
    <dbReference type="NCBI Taxonomy" id="1778590"/>
    <lineage>
        <taxon>Bacteria</taxon>
        <taxon>Bacillati</taxon>
        <taxon>Actinomycetota</taxon>
        <taxon>Actinomycetes</taxon>
        <taxon>Micrococcales</taxon>
        <taxon>Microbacteriaceae</taxon>
        <taxon>Pseudoclavibacter</taxon>
    </lineage>
</organism>
<keyword evidence="1" id="KW-0732">Signal</keyword>
<dbReference type="PROSITE" id="PS51257">
    <property type="entry name" value="PROKAR_LIPOPROTEIN"/>
    <property type="match status" value="1"/>
</dbReference>
<feature type="signal peptide" evidence="1">
    <location>
        <begin position="1"/>
        <end position="31"/>
    </location>
</feature>
<evidence type="ECO:0000313" key="2">
    <source>
        <dbReference type="EMBL" id="KAB1649423.1"/>
    </source>
</evidence>
<gene>
    <name evidence="2" type="ORF">F8O04_03930</name>
</gene>
<sequence length="131" mass="12699">MSSRGRRAGRAGAALLLALGAAAGVSGCAQNAGCAPGDAIAAPQGARTTTIAQGTVGVLDGVRIGFANSGCSSGPWRARLTIVLGSGDARDAVLEVGSGEPLEDGRRVVLLSASDDGGWVDIALVAAPSTG</sequence>
<name>A0A6H9WJQ2_9MICO</name>
<keyword evidence="3" id="KW-1185">Reference proteome</keyword>
<evidence type="ECO:0000313" key="3">
    <source>
        <dbReference type="Proteomes" id="UP000431744"/>
    </source>
</evidence>
<comment type="caution">
    <text evidence="2">The sequence shown here is derived from an EMBL/GenBank/DDBJ whole genome shotgun (WGS) entry which is preliminary data.</text>
</comment>
<reference evidence="2 3" key="1">
    <citation type="submission" date="2019-09" db="EMBL/GenBank/DDBJ databases">
        <title>Phylogeny of genus Pseudoclavibacter and closely related genus.</title>
        <authorList>
            <person name="Li Y."/>
        </authorList>
    </citation>
    <scope>NUCLEOTIDE SEQUENCE [LARGE SCALE GENOMIC DNA]</scope>
    <source>
        <strain evidence="2 3">EGI 60007</strain>
    </source>
</reference>